<protein>
    <submittedName>
        <fullName evidence="1">Uncharacterized protein</fullName>
    </submittedName>
</protein>
<dbReference type="Gene3D" id="2.40.50.780">
    <property type="match status" value="1"/>
</dbReference>
<evidence type="ECO:0000313" key="2">
    <source>
        <dbReference type="Proteomes" id="UP000252519"/>
    </source>
</evidence>
<keyword evidence="2" id="KW-1185">Reference proteome</keyword>
<organism evidence="1 2">
    <name type="scientific">Ancylostoma caninum</name>
    <name type="common">Dog hookworm</name>
    <dbReference type="NCBI Taxonomy" id="29170"/>
    <lineage>
        <taxon>Eukaryota</taxon>
        <taxon>Metazoa</taxon>
        <taxon>Ecdysozoa</taxon>
        <taxon>Nematoda</taxon>
        <taxon>Chromadorea</taxon>
        <taxon>Rhabditida</taxon>
        <taxon>Rhabditina</taxon>
        <taxon>Rhabditomorpha</taxon>
        <taxon>Strongyloidea</taxon>
        <taxon>Ancylostomatidae</taxon>
        <taxon>Ancylostomatinae</taxon>
        <taxon>Ancylostoma</taxon>
    </lineage>
</organism>
<gene>
    <name evidence="1" type="ORF">ANCCAN_13496</name>
</gene>
<dbReference type="Proteomes" id="UP000252519">
    <property type="component" value="Unassembled WGS sequence"/>
</dbReference>
<proteinExistence type="predicted"/>
<name>A0A368G877_ANCCA</name>
<dbReference type="AlphaFoldDB" id="A0A368G877"/>
<comment type="caution">
    <text evidence="1">The sequence shown here is derived from an EMBL/GenBank/DDBJ whole genome shotgun (WGS) entry which is preliminary data.</text>
</comment>
<accession>A0A368G877</accession>
<sequence length="32" mass="3839">MYVLGCKTETKDCQFMRRYDLLTPQEEKLLGK</sequence>
<dbReference type="EMBL" id="JOJR01000279">
    <property type="protein sequence ID" value="RCN40562.1"/>
    <property type="molecule type" value="Genomic_DNA"/>
</dbReference>
<dbReference type="Pfam" id="PF21556">
    <property type="entry name" value="AceES-2"/>
    <property type="match status" value="1"/>
</dbReference>
<dbReference type="InterPro" id="IPR049084">
    <property type="entry name" value="AceES-2"/>
</dbReference>
<reference evidence="1 2" key="1">
    <citation type="submission" date="2014-10" db="EMBL/GenBank/DDBJ databases">
        <title>Draft genome of the hookworm Ancylostoma caninum.</title>
        <authorList>
            <person name="Mitreva M."/>
        </authorList>
    </citation>
    <scope>NUCLEOTIDE SEQUENCE [LARGE SCALE GENOMIC DNA]</scope>
    <source>
        <strain evidence="1 2">Baltimore</strain>
    </source>
</reference>
<evidence type="ECO:0000313" key="1">
    <source>
        <dbReference type="EMBL" id="RCN40562.1"/>
    </source>
</evidence>